<sequence length="347" mass="37372">MLFTSDNWAPVHPAVMAALSSANQGSVPAYGNDDATEAATRALSEVFEREVTVAYVTTGSAANGLALACLTPPWGAVLAHEHAHVHIDECGAPEFYTGGAKVLTVPGPTGKMTPDALEAALSVYDPPQYHRVRPAVLNLTQATEWGSVYSPDEVSALSGVARRYGLKVHMDGARFAGAVASGAGSPADLTWRAGVDVLCLGGTKNGCMAAEAVIFFGDEGADQLPWRQKRAGLSWSKHRFLSVQWSAYLKDGLWLDLAGQANRMAKRAAVSLKDHPEVRLIEEPTINEVFVTMPDALADRLRAAGVRFYDWVQPGDRYDRKARRFVTSYVTEDADIDALGSVLDQNR</sequence>
<comment type="catalytic activity">
    <reaction evidence="5">
        <text>L-allo-threonine = acetaldehyde + glycine</text>
        <dbReference type="Rhea" id="RHEA:26209"/>
        <dbReference type="ChEBI" id="CHEBI:15343"/>
        <dbReference type="ChEBI" id="CHEBI:57305"/>
        <dbReference type="ChEBI" id="CHEBI:58585"/>
        <dbReference type="EC" id="4.1.2.48"/>
    </reaction>
</comment>
<proteinExistence type="inferred from homology"/>
<dbReference type="PANTHER" id="PTHR48097:SF5">
    <property type="entry name" value="LOW SPECIFICITY L-THREONINE ALDOLASE"/>
    <property type="match status" value="1"/>
</dbReference>
<accession>A0A840I100</accession>
<evidence type="ECO:0000256" key="3">
    <source>
        <dbReference type="ARBA" id="ARBA00011881"/>
    </source>
</evidence>
<dbReference type="EC" id="4.1.2.48" evidence="5"/>
<evidence type="ECO:0000313" key="8">
    <source>
        <dbReference type="Proteomes" id="UP000563524"/>
    </source>
</evidence>
<dbReference type="EMBL" id="JACHOB010000001">
    <property type="protein sequence ID" value="MBB4658025.1"/>
    <property type="molecule type" value="Genomic_DNA"/>
</dbReference>
<dbReference type="PIRSF" id="PIRSF038940">
    <property type="entry name" value="Low_specificity_LTA"/>
    <property type="match status" value="1"/>
</dbReference>
<dbReference type="PANTHER" id="PTHR48097">
    <property type="entry name" value="L-THREONINE ALDOLASE-RELATED"/>
    <property type="match status" value="1"/>
</dbReference>
<evidence type="ECO:0000256" key="1">
    <source>
        <dbReference type="ARBA" id="ARBA00001933"/>
    </source>
</evidence>
<dbReference type="InterPro" id="IPR015421">
    <property type="entry name" value="PyrdxlP-dep_Trfase_major"/>
</dbReference>
<feature type="domain" description="Aromatic amino acid beta-eliminating lyase/threonine aldolase" evidence="6">
    <location>
        <begin position="3"/>
        <end position="293"/>
    </location>
</feature>
<comment type="subunit">
    <text evidence="3">Homotetramer.</text>
</comment>
<dbReference type="InterPro" id="IPR026273">
    <property type="entry name" value="Low_specificity_L-TA_bact"/>
</dbReference>
<dbReference type="GO" id="GO:0004793">
    <property type="term" value="F:threonine aldolase activity"/>
    <property type="evidence" value="ECO:0007669"/>
    <property type="project" value="UniProtKB-UniRule"/>
</dbReference>
<comment type="caution">
    <text evidence="7">The sequence shown here is derived from an EMBL/GenBank/DDBJ whole genome shotgun (WGS) entry which is preliminary data.</text>
</comment>
<dbReference type="InterPro" id="IPR015424">
    <property type="entry name" value="PyrdxlP-dep_Trfase"/>
</dbReference>
<name>A0A840I100_9PROT</name>
<evidence type="ECO:0000256" key="5">
    <source>
        <dbReference type="PIRNR" id="PIRNR038940"/>
    </source>
</evidence>
<dbReference type="InterPro" id="IPR015422">
    <property type="entry name" value="PyrdxlP-dep_Trfase_small"/>
</dbReference>
<dbReference type="Proteomes" id="UP000563524">
    <property type="component" value="Unassembled WGS sequence"/>
</dbReference>
<comment type="function">
    <text evidence="5">Catalyzes the cleavage of L-allo-threonine and L-threonine to glycine and acetaldehyde.</text>
</comment>
<keyword evidence="8" id="KW-1185">Reference proteome</keyword>
<dbReference type="SUPFAM" id="SSF53383">
    <property type="entry name" value="PLP-dependent transferases"/>
    <property type="match status" value="1"/>
</dbReference>
<reference evidence="7 8" key="1">
    <citation type="submission" date="2020-08" db="EMBL/GenBank/DDBJ databases">
        <title>Genomic Encyclopedia of Type Strains, Phase IV (KMG-IV): sequencing the most valuable type-strain genomes for metagenomic binning, comparative biology and taxonomic classification.</title>
        <authorList>
            <person name="Goeker M."/>
        </authorList>
    </citation>
    <scope>NUCLEOTIDE SEQUENCE [LARGE SCALE GENOMIC DNA]</scope>
    <source>
        <strain evidence="7 8">DSM 102850</strain>
    </source>
</reference>
<comment type="cofactor">
    <cofactor evidence="1 5">
        <name>pyridoxal 5'-phosphate</name>
        <dbReference type="ChEBI" id="CHEBI:597326"/>
    </cofactor>
</comment>
<comment type="similarity">
    <text evidence="2 5">Belongs to the threonine aldolase family.</text>
</comment>
<dbReference type="RefSeq" id="WP_183815556.1">
    <property type="nucleotide sequence ID" value="NZ_JACHOB010000001.1"/>
</dbReference>
<evidence type="ECO:0000256" key="2">
    <source>
        <dbReference type="ARBA" id="ARBA00006966"/>
    </source>
</evidence>
<dbReference type="Gene3D" id="3.40.640.10">
    <property type="entry name" value="Type I PLP-dependent aspartate aminotransferase-like (Major domain)"/>
    <property type="match status" value="1"/>
</dbReference>
<gene>
    <name evidence="7" type="ORF">GGQ59_000525</name>
</gene>
<protein>
    <recommendedName>
        <fullName evidence="5">L-threonine aldolase</fullName>
        <ecNumber evidence="5">4.1.2.48</ecNumber>
    </recommendedName>
</protein>
<comment type="catalytic activity">
    <reaction evidence="5">
        <text>L-threonine = acetaldehyde + glycine</text>
        <dbReference type="Rhea" id="RHEA:19625"/>
        <dbReference type="ChEBI" id="CHEBI:15343"/>
        <dbReference type="ChEBI" id="CHEBI:57305"/>
        <dbReference type="ChEBI" id="CHEBI:57926"/>
        <dbReference type="EC" id="4.1.2.48"/>
    </reaction>
</comment>
<dbReference type="InterPro" id="IPR001597">
    <property type="entry name" value="ArAA_b-elim_lyase/Thr_aldolase"/>
</dbReference>
<dbReference type="AlphaFoldDB" id="A0A840I100"/>
<evidence type="ECO:0000259" key="6">
    <source>
        <dbReference type="Pfam" id="PF01212"/>
    </source>
</evidence>
<dbReference type="GO" id="GO:0006567">
    <property type="term" value="P:L-threonine catabolic process"/>
    <property type="evidence" value="ECO:0007669"/>
    <property type="project" value="UniProtKB-UniRule"/>
</dbReference>
<dbReference type="Gene3D" id="3.90.1150.10">
    <property type="entry name" value="Aspartate Aminotransferase, domain 1"/>
    <property type="match status" value="1"/>
</dbReference>
<evidence type="ECO:0000313" key="7">
    <source>
        <dbReference type="EMBL" id="MBB4658025.1"/>
    </source>
</evidence>
<keyword evidence="5 7" id="KW-0456">Lyase</keyword>
<dbReference type="Pfam" id="PF01212">
    <property type="entry name" value="Beta_elim_lyase"/>
    <property type="match status" value="1"/>
</dbReference>
<keyword evidence="4 5" id="KW-0663">Pyridoxal phosphate</keyword>
<evidence type="ECO:0000256" key="4">
    <source>
        <dbReference type="ARBA" id="ARBA00022898"/>
    </source>
</evidence>
<organism evidence="7 8">
    <name type="scientific">Parvularcula dongshanensis</name>
    <dbReference type="NCBI Taxonomy" id="1173995"/>
    <lineage>
        <taxon>Bacteria</taxon>
        <taxon>Pseudomonadati</taxon>
        <taxon>Pseudomonadota</taxon>
        <taxon>Alphaproteobacteria</taxon>
        <taxon>Parvularculales</taxon>
        <taxon>Parvularculaceae</taxon>
        <taxon>Parvularcula</taxon>
    </lineage>
</organism>